<dbReference type="InterPro" id="IPR017850">
    <property type="entry name" value="Alkaline_phosphatase_core_sf"/>
</dbReference>
<dbReference type="InterPro" id="IPR050738">
    <property type="entry name" value="Sulfatase"/>
</dbReference>
<dbReference type="InterPro" id="IPR000917">
    <property type="entry name" value="Sulfatase_N"/>
</dbReference>
<dbReference type="CDD" id="cd16025">
    <property type="entry name" value="PAS_like"/>
    <property type="match status" value="1"/>
</dbReference>
<feature type="signal peptide" evidence="3">
    <location>
        <begin position="1"/>
        <end position="19"/>
    </location>
</feature>
<dbReference type="SUPFAM" id="SSF53649">
    <property type="entry name" value="Alkaline phosphatase-like"/>
    <property type="match status" value="1"/>
</dbReference>
<comment type="caution">
    <text evidence="5">The sequence shown here is derived from an EMBL/GenBank/DDBJ whole genome shotgun (WGS) entry which is preliminary data.</text>
</comment>
<dbReference type="Pfam" id="PF00884">
    <property type="entry name" value="Sulfatase"/>
    <property type="match status" value="1"/>
</dbReference>
<dbReference type="EMBL" id="SJPY01000011">
    <property type="protein sequence ID" value="TWU34599.1"/>
    <property type="molecule type" value="Genomic_DNA"/>
</dbReference>
<dbReference type="EC" id="3.1.6.1" evidence="5"/>
<comment type="similarity">
    <text evidence="1">Belongs to the sulfatase family.</text>
</comment>
<evidence type="ECO:0000256" key="2">
    <source>
        <dbReference type="ARBA" id="ARBA00022801"/>
    </source>
</evidence>
<dbReference type="AlphaFoldDB" id="A0A5C6DI63"/>
<accession>A0A5C6DI63</accession>
<protein>
    <submittedName>
        <fullName evidence="5">Arylsulfatase</fullName>
        <ecNumber evidence="5">3.1.6.1</ecNumber>
    </submittedName>
</protein>
<sequence length="510" mass="57435" precursor="true">MKTLLRLCVCVIVSVSVTAVSGAQPEKPNILLIMVDDMGWSDIGCYGGEIETPNIDSLAKGGVRFRRFFNNAKCGATRVSLLMGRSNVGASQRTYNNPTLGHVLKQVEYHTYASGKNHSTINLVDRGFDRYYGLRDGMSNHFNPGLQREGEPVPGSKEGKIRYWCDEELTFETTDPKYQHYFPQGFYSTDAFTSKGLEYLDQWKREETGTPFFLYLAYTAPHYPLQAWPKDIAKYKGTYDVGYQAIRQARYQKQVDMGLVDPEQCPLSPATHADWSAMNAKERSDQAALMEIHAAMIDRVDQRIGDVLDKLKSMGVFDKTLILFCSDNGAEKVGTRKVPENAGEVGTYLSIGSSWSNVANTPHRMSKLSAYNGGSRTPMILHWPNRIKNPGRFTDKFAHVSNVMPTFLEISDAEYPETFNGVSGREILGASFADVIDDQPIEHQDTIYMNRGGQSFIIDDGWKLVTEDGKNWSLYNLNKEETEITDLSQAEPERFNTLLAKYQAWKDSIK</sequence>
<dbReference type="Gene3D" id="3.40.720.10">
    <property type="entry name" value="Alkaline Phosphatase, subunit A"/>
    <property type="match status" value="1"/>
</dbReference>
<organism evidence="5 6">
    <name type="scientific">Novipirellula aureliae</name>
    <dbReference type="NCBI Taxonomy" id="2527966"/>
    <lineage>
        <taxon>Bacteria</taxon>
        <taxon>Pseudomonadati</taxon>
        <taxon>Planctomycetota</taxon>
        <taxon>Planctomycetia</taxon>
        <taxon>Pirellulales</taxon>
        <taxon>Pirellulaceae</taxon>
        <taxon>Novipirellula</taxon>
    </lineage>
</organism>
<evidence type="ECO:0000259" key="4">
    <source>
        <dbReference type="Pfam" id="PF00884"/>
    </source>
</evidence>
<reference evidence="5 6" key="1">
    <citation type="submission" date="2019-02" db="EMBL/GenBank/DDBJ databases">
        <title>Deep-cultivation of Planctomycetes and their phenomic and genomic characterization uncovers novel biology.</title>
        <authorList>
            <person name="Wiegand S."/>
            <person name="Jogler M."/>
            <person name="Boedeker C."/>
            <person name="Pinto D."/>
            <person name="Vollmers J."/>
            <person name="Rivas-Marin E."/>
            <person name="Kohn T."/>
            <person name="Peeters S.H."/>
            <person name="Heuer A."/>
            <person name="Rast P."/>
            <person name="Oberbeckmann S."/>
            <person name="Bunk B."/>
            <person name="Jeske O."/>
            <person name="Meyerdierks A."/>
            <person name="Storesund J.E."/>
            <person name="Kallscheuer N."/>
            <person name="Luecker S."/>
            <person name="Lage O.M."/>
            <person name="Pohl T."/>
            <person name="Merkel B.J."/>
            <person name="Hornburger P."/>
            <person name="Mueller R.-W."/>
            <person name="Bruemmer F."/>
            <person name="Labrenz M."/>
            <person name="Spormann A.M."/>
            <person name="Op Den Camp H."/>
            <person name="Overmann J."/>
            <person name="Amann R."/>
            <person name="Jetten M.S.M."/>
            <person name="Mascher T."/>
            <person name="Medema M.H."/>
            <person name="Devos D.P."/>
            <person name="Kaster A.-K."/>
            <person name="Ovreas L."/>
            <person name="Rohde M."/>
            <person name="Galperin M.Y."/>
            <person name="Jogler C."/>
        </authorList>
    </citation>
    <scope>NUCLEOTIDE SEQUENCE [LARGE SCALE GENOMIC DNA]</scope>
    <source>
        <strain evidence="5 6">Q31b</strain>
    </source>
</reference>
<dbReference type="Proteomes" id="UP000315471">
    <property type="component" value="Unassembled WGS sequence"/>
</dbReference>
<dbReference type="OrthoDB" id="9783154at2"/>
<feature type="chain" id="PRO_5022966860" evidence="3">
    <location>
        <begin position="20"/>
        <end position="510"/>
    </location>
</feature>
<keyword evidence="6" id="KW-1185">Reference proteome</keyword>
<evidence type="ECO:0000256" key="3">
    <source>
        <dbReference type="SAM" id="SignalP"/>
    </source>
</evidence>
<keyword evidence="2 5" id="KW-0378">Hydrolase</keyword>
<gene>
    <name evidence="5" type="primary">atsA_51</name>
    <name evidence="5" type="ORF">Q31b_55540</name>
</gene>
<dbReference type="Gene3D" id="3.30.1120.10">
    <property type="match status" value="1"/>
</dbReference>
<dbReference type="PANTHER" id="PTHR42693:SF53">
    <property type="entry name" value="ENDO-4-O-SULFATASE"/>
    <property type="match status" value="1"/>
</dbReference>
<feature type="domain" description="Sulfatase N-terminal" evidence="4">
    <location>
        <begin position="28"/>
        <end position="410"/>
    </location>
</feature>
<evidence type="ECO:0000256" key="1">
    <source>
        <dbReference type="ARBA" id="ARBA00008779"/>
    </source>
</evidence>
<dbReference type="PANTHER" id="PTHR42693">
    <property type="entry name" value="ARYLSULFATASE FAMILY MEMBER"/>
    <property type="match status" value="1"/>
</dbReference>
<dbReference type="RefSeq" id="WP_146602620.1">
    <property type="nucleotide sequence ID" value="NZ_SJPY01000011.1"/>
</dbReference>
<evidence type="ECO:0000313" key="5">
    <source>
        <dbReference type="EMBL" id="TWU34599.1"/>
    </source>
</evidence>
<evidence type="ECO:0000313" key="6">
    <source>
        <dbReference type="Proteomes" id="UP000315471"/>
    </source>
</evidence>
<keyword evidence="3" id="KW-0732">Signal</keyword>
<proteinExistence type="inferred from homology"/>
<dbReference type="GO" id="GO:0004065">
    <property type="term" value="F:arylsulfatase activity"/>
    <property type="evidence" value="ECO:0007669"/>
    <property type="project" value="UniProtKB-EC"/>
</dbReference>
<name>A0A5C6DI63_9BACT</name>